<dbReference type="InterPro" id="IPR046551">
    <property type="entry name" value="DUF6705"/>
</dbReference>
<evidence type="ECO:0000256" key="1">
    <source>
        <dbReference type="SAM" id="SignalP"/>
    </source>
</evidence>
<evidence type="ECO:0000259" key="2">
    <source>
        <dbReference type="Pfam" id="PF20448"/>
    </source>
</evidence>
<evidence type="ECO:0000313" key="3">
    <source>
        <dbReference type="EMBL" id="GAA5094953.1"/>
    </source>
</evidence>
<proteinExistence type="predicted"/>
<gene>
    <name evidence="3" type="ORF">GCM10023210_27120</name>
</gene>
<feature type="chain" id="PRO_5045276495" description="DUF6705 domain-containing protein" evidence="1">
    <location>
        <begin position="20"/>
        <end position="192"/>
    </location>
</feature>
<accession>A0ABP9MDC5</accession>
<feature type="domain" description="DUF6705" evidence="2">
    <location>
        <begin position="1"/>
        <end position="192"/>
    </location>
</feature>
<keyword evidence="4" id="KW-1185">Reference proteome</keyword>
<dbReference type="EMBL" id="BAABHX010000004">
    <property type="protein sequence ID" value="GAA5094953.1"/>
    <property type="molecule type" value="Genomic_DNA"/>
</dbReference>
<name>A0ABP9MDC5_9FLAO</name>
<dbReference type="Pfam" id="PF20448">
    <property type="entry name" value="DUF6705"/>
    <property type="match status" value="1"/>
</dbReference>
<sequence>MKKILLLLTIAISVINCKAQQQIYPLNTFYKDAPNYAYMKDLDNLLPPYVGTYKATYQGNEITLFITKEDHSLIDHSNNRKHYEDVLHVKYNVKKITTGSILQDNLNPPSPIRNEIISMGTNENDNNSISLRYSGTNCGVGWGRITLKKINSTQITWSYYPNDSLFSNGDCPGSPDITVYLPDTENLVFTKQ</sequence>
<organism evidence="3 4">
    <name type="scientific">Chryseobacterium ginsengisoli</name>
    <dbReference type="NCBI Taxonomy" id="363853"/>
    <lineage>
        <taxon>Bacteria</taxon>
        <taxon>Pseudomonadati</taxon>
        <taxon>Bacteroidota</taxon>
        <taxon>Flavobacteriia</taxon>
        <taxon>Flavobacteriales</taxon>
        <taxon>Weeksellaceae</taxon>
        <taxon>Chryseobacterium group</taxon>
        <taxon>Chryseobacterium</taxon>
    </lineage>
</organism>
<dbReference type="RefSeq" id="WP_345204990.1">
    <property type="nucleotide sequence ID" value="NZ_BAABHX010000004.1"/>
</dbReference>
<protein>
    <recommendedName>
        <fullName evidence="2">DUF6705 domain-containing protein</fullName>
    </recommendedName>
</protein>
<feature type="signal peptide" evidence="1">
    <location>
        <begin position="1"/>
        <end position="19"/>
    </location>
</feature>
<reference evidence="4" key="1">
    <citation type="journal article" date="2019" name="Int. J. Syst. Evol. Microbiol.">
        <title>The Global Catalogue of Microorganisms (GCM) 10K type strain sequencing project: providing services to taxonomists for standard genome sequencing and annotation.</title>
        <authorList>
            <consortium name="The Broad Institute Genomics Platform"/>
            <consortium name="The Broad Institute Genome Sequencing Center for Infectious Disease"/>
            <person name="Wu L."/>
            <person name="Ma J."/>
        </authorList>
    </citation>
    <scope>NUCLEOTIDE SEQUENCE [LARGE SCALE GENOMIC DNA]</scope>
    <source>
        <strain evidence="4">JCM 18019</strain>
    </source>
</reference>
<keyword evidence="1" id="KW-0732">Signal</keyword>
<dbReference type="Proteomes" id="UP001500353">
    <property type="component" value="Unassembled WGS sequence"/>
</dbReference>
<comment type="caution">
    <text evidence="3">The sequence shown here is derived from an EMBL/GenBank/DDBJ whole genome shotgun (WGS) entry which is preliminary data.</text>
</comment>
<evidence type="ECO:0000313" key="4">
    <source>
        <dbReference type="Proteomes" id="UP001500353"/>
    </source>
</evidence>